<feature type="domain" description="Glycosyltransferase RgtA/B/C/D-like" evidence="9">
    <location>
        <begin position="75"/>
        <end position="214"/>
    </location>
</feature>
<keyword evidence="5 8" id="KW-0812">Transmembrane</keyword>
<evidence type="ECO:0000256" key="4">
    <source>
        <dbReference type="ARBA" id="ARBA00022679"/>
    </source>
</evidence>
<feature type="transmembrane region" description="Helical" evidence="8">
    <location>
        <begin position="181"/>
        <end position="209"/>
    </location>
</feature>
<feature type="transmembrane region" description="Helical" evidence="8">
    <location>
        <begin position="458"/>
        <end position="476"/>
    </location>
</feature>
<dbReference type="GO" id="GO:0005886">
    <property type="term" value="C:plasma membrane"/>
    <property type="evidence" value="ECO:0007669"/>
    <property type="project" value="UniProtKB-SubCell"/>
</dbReference>
<dbReference type="HOGENOM" id="CLU_424972_0_0_7"/>
<dbReference type="Pfam" id="PF13231">
    <property type="entry name" value="PMT_2"/>
    <property type="match status" value="1"/>
</dbReference>
<dbReference type="EMBL" id="CP001649">
    <property type="protein sequence ID" value="ACS78169.1"/>
    <property type="molecule type" value="Genomic_DNA"/>
</dbReference>
<dbReference type="InterPro" id="IPR050297">
    <property type="entry name" value="LipidA_mod_glycosyltrf_83"/>
</dbReference>
<dbReference type="InterPro" id="IPR038731">
    <property type="entry name" value="RgtA/B/C-like"/>
</dbReference>
<dbReference type="GO" id="GO:0009103">
    <property type="term" value="P:lipopolysaccharide biosynthetic process"/>
    <property type="evidence" value="ECO:0007669"/>
    <property type="project" value="UniProtKB-ARBA"/>
</dbReference>
<feature type="transmembrane region" description="Helical" evidence="8">
    <location>
        <begin position="337"/>
        <end position="356"/>
    </location>
</feature>
<evidence type="ECO:0000256" key="5">
    <source>
        <dbReference type="ARBA" id="ARBA00022692"/>
    </source>
</evidence>
<evidence type="ECO:0000259" key="9">
    <source>
        <dbReference type="Pfam" id="PF13231"/>
    </source>
</evidence>
<dbReference type="eggNOG" id="COG1807">
    <property type="taxonomic scope" value="Bacteria"/>
</dbReference>
<evidence type="ECO:0000256" key="1">
    <source>
        <dbReference type="ARBA" id="ARBA00004651"/>
    </source>
</evidence>
<keyword evidence="2" id="KW-1003">Cell membrane</keyword>
<evidence type="ECO:0000256" key="3">
    <source>
        <dbReference type="ARBA" id="ARBA00022676"/>
    </source>
</evidence>
<feature type="transmembrane region" description="Helical" evidence="8">
    <location>
        <begin position="20"/>
        <end position="42"/>
    </location>
</feature>
<feature type="transmembrane region" description="Helical" evidence="8">
    <location>
        <begin position="391"/>
        <end position="410"/>
    </location>
</feature>
<dbReference type="AlphaFoldDB" id="C6BV32"/>
<dbReference type="Proteomes" id="UP000002601">
    <property type="component" value="Chromosome"/>
</dbReference>
<gene>
    <name evidence="10" type="ordered locus">Desal_0098</name>
</gene>
<feature type="transmembrane region" description="Helical" evidence="8">
    <location>
        <begin position="247"/>
        <end position="267"/>
    </location>
</feature>
<dbReference type="CAZy" id="GT83">
    <property type="family name" value="Glycosyltransferase Family 83"/>
</dbReference>
<keyword evidence="3" id="KW-0328">Glycosyltransferase</keyword>
<keyword evidence="7 8" id="KW-0472">Membrane</keyword>
<evidence type="ECO:0000313" key="10">
    <source>
        <dbReference type="EMBL" id="ACS78169.1"/>
    </source>
</evidence>
<dbReference type="KEGG" id="dsa:Desal_0098"/>
<dbReference type="PANTHER" id="PTHR33908">
    <property type="entry name" value="MANNOSYLTRANSFERASE YKCB-RELATED"/>
    <property type="match status" value="1"/>
</dbReference>
<feature type="transmembrane region" description="Helical" evidence="8">
    <location>
        <begin position="142"/>
        <end position="169"/>
    </location>
</feature>
<feature type="transmembrane region" description="Helical" evidence="8">
    <location>
        <begin position="102"/>
        <end position="121"/>
    </location>
</feature>
<evidence type="ECO:0000256" key="7">
    <source>
        <dbReference type="ARBA" id="ARBA00023136"/>
    </source>
</evidence>
<feature type="transmembrane region" description="Helical" evidence="8">
    <location>
        <begin position="430"/>
        <end position="451"/>
    </location>
</feature>
<proteinExistence type="predicted"/>
<sequence>MDNKSESVLNGFCRKNWALLLGMLLIFSAAVSFYGTWLNYFYDIDEPKYARAVYEMIHSGNLLAPMFDGMPRMEKPPLAYWVMYPFAWLASLDGFSGNALTFFRLPTVICSVLMVLGTALTGRRLFGPATGLLAGMILQSSVLFKFMAVMMKVDVVFACCVTWATYFYLQRYLGDKSTKVAVGGAVLTALGVLAKGPFAFLPMAGYALAVGIRHNVNKKNESGEPASFVSAMNIKGLVAAKWDDRNILLLWFVAGCAPFFLWLYGAWLSSGFDYTQGLLGQFFHNTASTSSKVTDKLSHLDPYFDTLTVIFFPWGGYVFGTVYGIWRSIREKFNEKYVFMACVFLVYLIIFTLLFKLKSNRYMLPILPLLSILVCDWLVNAKRDKTYRTLFEMGFVWILSMAAMLGYRSFKSMSVSVNLADRVPVGPYMELMLPFFVALGGFFLVMLIVSIKQSHRPALHIVVGSLAITVVMPFYYKALPSYASLTENRPMPILAQAVTDKIAAFSDSDTLVIHRPFFIKTFPDVAYYLKKLDKDGNCMYSLGSGARHGDLMQILATPQIAAEMFKKEHPDADKYPVYQYLKNKKFKNAVLLLSASDFYQLKPFMNSLPDMVKQYIEVAEMELLTIKWIKEKIFIVRFNPGKMK</sequence>
<evidence type="ECO:0000313" key="11">
    <source>
        <dbReference type="Proteomes" id="UP000002601"/>
    </source>
</evidence>
<feature type="transmembrane region" description="Helical" evidence="8">
    <location>
        <begin position="306"/>
        <end position="325"/>
    </location>
</feature>
<accession>C6BV32</accession>
<dbReference type="PANTHER" id="PTHR33908:SF11">
    <property type="entry name" value="MEMBRANE PROTEIN"/>
    <property type="match status" value="1"/>
</dbReference>
<dbReference type="RefSeq" id="WP_012765695.1">
    <property type="nucleotide sequence ID" value="NC_012881.1"/>
</dbReference>
<reference evidence="10 11" key="1">
    <citation type="submission" date="2009-06" db="EMBL/GenBank/DDBJ databases">
        <title>Complete sequence of Desulfovibrio salexigens DSM 2638.</title>
        <authorList>
            <consortium name="US DOE Joint Genome Institute"/>
            <person name="Lucas S."/>
            <person name="Copeland A."/>
            <person name="Lapidus A."/>
            <person name="Glavina del Rio T."/>
            <person name="Tice H."/>
            <person name="Bruce D."/>
            <person name="Goodwin L."/>
            <person name="Pitluck S."/>
            <person name="Munk A.C."/>
            <person name="Brettin T."/>
            <person name="Detter J.C."/>
            <person name="Han C."/>
            <person name="Tapia R."/>
            <person name="Larimer F."/>
            <person name="Land M."/>
            <person name="Hauser L."/>
            <person name="Kyrpides N."/>
            <person name="Anderson I."/>
            <person name="Wall J.D."/>
            <person name="Arkin A.P."/>
            <person name="Dehal P."/>
            <person name="Chivian D."/>
            <person name="Giles B."/>
            <person name="Hazen T.C."/>
        </authorList>
    </citation>
    <scope>NUCLEOTIDE SEQUENCE [LARGE SCALE GENOMIC DNA]</scope>
    <source>
        <strain evidence="11">ATCC 14822 / DSM 2638 / NCIMB 8403 / VKM B-1763</strain>
    </source>
</reference>
<evidence type="ECO:0000256" key="6">
    <source>
        <dbReference type="ARBA" id="ARBA00022989"/>
    </source>
</evidence>
<name>C6BV32_MARSD</name>
<organism evidence="10 11">
    <name type="scientific">Maridesulfovibrio salexigens (strain ATCC 14822 / DSM 2638 / NCIMB 8403 / VKM B-1763)</name>
    <name type="common">Desulfovibrio salexigens</name>
    <dbReference type="NCBI Taxonomy" id="526222"/>
    <lineage>
        <taxon>Bacteria</taxon>
        <taxon>Pseudomonadati</taxon>
        <taxon>Thermodesulfobacteriota</taxon>
        <taxon>Desulfovibrionia</taxon>
        <taxon>Desulfovibrionales</taxon>
        <taxon>Desulfovibrionaceae</taxon>
        <taxon>Maridesulfovibrio</taxon>
    </lineage>
</organism>
<keyword evidence="11" id="KW-1185">Reference proteome</keyword>
<protein>
    <submittedName>
        <fullName evidence="10">Glycosyl transferase family 39</fullName>
    </submittedName>
</protein>
<keyword evidence="4 10" id="KW-0808">Transferase</keyword>
<dbReference type="OrthoDB" id="8353433at2"/>
<keyword evidence="6 8" id="KW-1133">Transmembrane helix</keyword>
<feature type="transmembrane region" description="Helical" evidence="8">
    <location>
        <begin position="362"/>
        <end position="379"/>
    </location>
</feature>
<evidence type="ECO:0000256" key="2">
    <source>
        <dbReference type="ARBA" id="ARBA00022475"/>
    </source>
</evidence>
<dbReference type="STRING" id="526222.Desal_0098"/>
<dbReference type="GO" id="GO:0016763">
    <property type="term" value="F:pentosyltransferase activity"/>
    <property type="evidence" value="ECO:0007669"/>
    <property type="project" value="TreeGrafter"/>
</dbReference>
<evidence type="ECO:0000256" key="8">
    <source>
        <dbReference type="SAM" id="Phobius"/>
    </source>
</evidence>
<comment type="subcellular location">
    <subcellularLocation>
        <location evidence="1">Cell membrane</location>
        <topology evidence="1">Multi-pass membrane protein</topology>
    </subcellularLocation>
</comment>